<proteinExistence type="predicted"/>
<reference evidence="2 5" key="2">
    <citation type="submission" date="2019-07" db="EMBL/GenBank/DDBJ databases">
        <title>Whole genome shotgun sequence of Myxococcus fulvus NBRC 100333.</title>
        <authorList>
            <person name="Hosoyama A."/>
            <person name="Uohara A."/>
            <person name="Ohji S."/>
            <person name="Ichikawa N."/>
        </authorList>
    </citation>
    <scope>NUCLEOTIDE SEQUENCE [LARGE SCALE GENOMIC DNA]</scope>
    <source>
        <strain evidence="2 5">NBRC 100333</strain>
    </source>
</reference>
<dbReference type="PROSITE" id="PS00018">
    <property type="entry name" value="EF_HAND_1"/>
    <property type="match status" value="1"/>
</dbReference>
<evidence type="ECO:0000313" key="2">
    <source>
        <dbReference type="EMBL" id="GEN08112.1"/>
    </source>
</evidence>
<gene>
    <name evidence="2" type="ORF">MFU01_31490</name>
    <name evidence="3" type="ORF">SAMN05443572_106466</name>
</gene>
<protein>
    <recommendedName>
        <fullName evidence="6">P/Homo B domain-containing protein</fullName>
    </recommendedName>
</protein>
<dbReference type="Proteomes" id="UP000321514">
    <property type="component" value="Unassembled WGS sequence"/>
</dbReference>
<dbReference type="EMBL" id="FOIB01000006">
    <property type="protein sequence ID" value="SEU22930.1"/>
    <property type="molecule type" value="Genomic_DNA"/>
</dbReference>
<keyword evidence="4" id="KW-1185">Reference proteome</keyword>
<sequence>MNFLRNIRRDRRRVWALTAALVLGACGDNGLPETASPAGDEQLETGTTAQPLAFSSPMDFSELRGLPAAPASMDTTVSELLAVLPDPRFADLRGVLQTRHQPTDKVRLLTSYARDYPVFLKGHQALLPQADGVISAQSPVVTWQTLASNACSSTHACANLFEPTQQDTGTLDHKVIVIVAPVVELAAPVQTGGATLVVASGGFTSRGFSVRTTPGARAPQQDADPMDRVVPPGRDGLNGGSFVLYTNVLNGVRVTTSGQKGEDGWTGVDATGSPPTTTITGNYGPDPKVSCAGTPTAQAGHGSNGGKGGRSGDVVIRYTSLIGPGVVNEPHKASPMTPEQCFQDEDGPCHSLKCRWNPAIALCDSRTEADNTQCSDGKDNDLNGYTDCEDYACSKNPHVTVCADASWGPIQREASAESCSDGKDNDNDGKTDCLDPECSQRGFCQQSRAANSEFSEEACQDGHDNDGDGFVDCADFGCKNFATTCGTAGEGGDEECTDLIDNDGDGLGDCADPGCHGNAYCGLGPVLLLTTGLEETNDAACSDGTDNDVDGDVDCADKECRYNPRVLNACGSERTVLNCSDGIDNDGDGKVDCQDSGCAGNPYVKVCEPDTYPFLQEATAATCSDGLDNDSDNYSDCSDFQCSNSPLSGNVCGAQENTFAQCTDGLDNDNDGYKDCADTTCRNSPFFGDLACRNQIQTWHDVTLGDSYNGRYVDTRAEIVTTAPLSGKKGIAGKRLSRTVQVVVQEAPPGSCEHYDDYLCVPRDETRTCYVGTKANDGVAGAAGTAGTQKVLRSMRRDVDMLRALLAPQSWRVSQSHANALFKRGELQRAGFHYLQNIMEMGGILAQAGLVCDETPAAGRPFADLYLYGSLCPLMAHDVTRLSFLQSQRNFYGLAKDTPFNPHLRYEQLRAEFDSLYDVLDSSVNQWLTLANGTQLSAWMSQNQAALNADVGVLEAEKVVADQRITVANASMAALQQSMNNRKAAIQLLNENIQATDQRITDHYNTSKGFGEFLLDLVGTVAAAYGGEFLADLAGKAAESLWSEVKKSFQSESSGTPVAGAGAPSSESGSIQTMLWDAIKTSATNAAKSKPFKDKLKSGGTELWDIVSGNQKKPARSIISDEVKKEILSQSQVEITLDLMDLQAQVTKAQAEYRLALMERDMVTLRQRNSVAARDALNDILAFGNGTELRKFDQLLIGQQVYARALRTLDQLSIRYWELIRVAEYQYLPFDASTGDSAIPVTFRENYDFNLANYPDMKTRLVQHLDSLPTHTVMSLTPYYRRLAATDFHPLTVNESERMKALGDLVTAGTTYRAARFQVTPTDVNASTVLSLRKGHRVRNVRVNVVTATGASVSVPAVLVRDTMDGFKLGNYFAEFELVDRDEYTSGGTRQVLHYVPFTACVSGPPACDVANPACSTPFQGAAFSDACSVAPGGSTPANNSFYDRSLLGEWTLLIDTASFTGLGDVRAAEVVFMTAGITI</sequence>
<name>A0A511T3F7_MYXFU</name>
<evidence type="ECO:0008006" key="6">
    <source>
        <dbReference type="Google" id="ProtNLM"/>
    </source>
</evidence>
<reference evidence="3 4" key="1">
    <citation type="submission" date="2016-10" db="EMBL/GenBank/DDBJ databases">
        <authorList>
            <person name="Varghese N."/>
            <person name="Submissions S."/>
        </authorList>
    </citation>
    <scope>NUCLEOTIDE SEQUENCE [LARGE SCALE GENOMIC DNA]</scope>
    <source>
        <strain evidence="3 4">DSM 16525</strain>
    </source>
</reference>
<evidence type="ECO:0000313" key="5">
    <source>
        <dbReference type="Proteomes" id="UP000321514"/>
    </source>
</evidence>
<organism evidence="2 5">
    <name type="scientific">Myxococcus fulvus</name>
    <dbReference type="NCBI Taxonomy" id="33"/>
    <lineage>
        <taxon>Bacteria</taxon>
        <taxon>Pseudomonadati</taxon>
        <taxon>Myxococcota</taxon>
        <taxon>Myxococcia</taxon>
        <taxon>Myxococcales</taxon>
        <taxon>Cystobacterineae</taxon>
        <taxon>Myxococcaceae</taxon>
        <taxon>Myxococcus</taxon>
    </lineage>
</organism>
<evidence type="ECO:0000313" key="4">
    <source>
        <dbReference type="Proteomes" id="UP000183760"/>
    </source>
</evidence>
<keyword evidence="1" id="KW-0175">Coiled coil</keyword>
<evidence type="ECO:0000313" key="3">
    <source>
        <dbReference type="EMBL" id="SEU22930.1"/>
    </source>
</evidence>
<evidence type="ECO:0000256" key="1">
    <source>
        <dbReference type="SAM" id="Coils"/>
    </source>
</evidence>
<dbReference type="InterPro" id="IPR018247">
    <property type="entry name" value="EF_Hand_1_Ca_BS"/>
</dbReference>
<accession>A0A511T3F7</accession>
<dbReference type="NCBIfam" id="NF033662">
    <property type="entry name" value="acid_disulf_rpt"/>
    <property type="match status" value="1"/>
</dbReference>
<dbReference type="RefSeq" id="WP_074956458.1">
    <property type="nucleotide sequence ID" value="NZ_BJXR01000027.1"/>
</dbReference>
<dbReference type="Proteomes" id="UP000183760">
    <property type="component" value="Unassembled WGS sequence"/>
</dbReference>
<dbReference type="EMBL" id="BJXR01000027">
    <property type="protein sequence ID" value="GEN08112.1"/>
    <property type="molecule type" value="Genomic_DNA"/>
</dbReference>
<dbReference type="PROSITE" id="PS51257">
    <property type="entry name" value="PROKAR_LIPOPROTEIN"/>
    <property type="match status" value="1"/>
</dbReference>
<feature type="coiled-coil region" evidence="1">
    <location>
        <begin position="1139"/>
        <end position="1168"/>
    </location>
</feature>
<comment type="caution">
    <text evidence="2">The sequence shown here is derived from an EMBL/GenBank/DDBJ whole genome shotgun (WGS) entry which is preliminary data.</text>
</comment>